<keyword evidence="4 11" id="KW-0949">S-adenosyl-L-methionine</keyword>
<dbReference type="GO" id="GO:0071885">
    <property type="term" value="F:N-terminal protein N-methyltransferase activity"/>
    <property type="evidence" value="ECO:0007669"/>
    <property type="project" value="UniProtKB-EC"/>
</dbReference>
<dbReference type="GO" id="GO:0005737">
    <property type="term" value="C:cytoplasm"/>
    <property type="evidence" value="ECO:0007669"/>
    <property type="project" value="TreeGrafter"/>
</dbReference>
<dbReference type="AlphaFoldDB" id="A0A1J4MTA7"/>
<evidence type="ECO:0000256" key="6">
    <source>
        <dbReference type="ARBA" id="ARBA00039449"/>
    </source>
</evidence>
<comment type="caution">
    <text evidence="12">The sequence shown here is derived from an EMBL/GenBank/DDBJ whole genome shotgun (WGS) entry which is preliminary data.</text>
</comment>
<protein>
    <recommendedName>
        <fullName evidence="6">Alpha N-terminal protein methyltransferase 1</fullName>
        <ecNumber evidence="5">2.1.1.244</ecNumber>
    </recommendedName>
    <alternativeName>
        <fullName evidence="7">X-Pro-Lys N-terminal protein methyltransferase 1</fullName>
    </alternativeName>
</protein>
<gene>
    <name evidence="12" type="ORF">cand_007220</name>
</gene>
<dbReference type="Proteomes" id="UP000186804">
    <property type="component" value="Unassembled WGS sequence"/>
</dbReference>
<evidence type="ECO:0000256" key="11">
    <source>
        <dbReference type="PIRSR" id="PIRSR016958-1"/>
    </source>
</evidence>
<dbReference type="GeneID" id="92364907"/>
<evidence type="ECO:0000256" key="3">
    <source>
        <dbReference type="ARBA" id="ARBA00022679"/>
    </source>
</evidence>
<reference evidence="12 13" key="1">
    <citation type="submission" date="2016-10" db="EMBL/GenBank/DDBJ databases">
        <title>Reductive evolution of mitochondrial metabolism and differential evolution of invasion-related proteins in Cryptosporidium.</title>
        <authorList>
            <person name="Liu S."/>
            <person name="Roellig D.M."/>
            <person name="Guo Y."/>
            <person name="Li N."/>
            <person name="Frace M.A."/>
            <person name="Tang K."/>
            <person name="Zhang L."/>
            <person name="Feng Y."/>
            <person name="Xiao L."/>
        </authorList>
    </citation>
    <scope>NUCLEOTIDE SEQUENCE [LARGE SCALE GENOMIC DNA]</scope>
    <source>
        <strain evidence="12">30847</strain>
    </source>
</reference>
<feature type="binding site" evidence="11">
    <location>
        <position position="79"/>
    </location>
    <ligand>
        <name>S-adenosyl-L-methionine</name>
        <dbReference type="ChEBI" id="CHEBI:59789"/>
    </ligand>
</feature>
<evidence type="ECO:0000256" key="5">
    <source>
        <dbReference type="ARBA" id="ARBA00039112"/>
    </source>
</evidence>
<sequence length="236" mass="26985">MENKQAIDKKDLGNNVDNVSNLFWENQLATIAGMLDNFTEIHEIDLSNSQDFLIALRRHPKICTDKFLCGLDAGCGIGRVTSILAPLCNEIDLLELVDKHLQVAMNNIKYTNSYHSNLQNFEPIANRYDIIWIQWVVQYLSDDELLNFLVKMKSGLKYTSIGDSSSVICIKENVELHDIDEYDERDGSIIRSVSKYLSIFKEAKYECILEMDQTFLPSSFKPIKTFAIIPIFSSDL</sequence>
<dbReference type="VEuPathDB" id="CryptoDB:cand_007220"/>
<evidence type="ECO:0000256" key="4">
    <source>
        <dbReference type="ARBA" id="ARBA00022691"/>
    </source>
</evidence>
<dbReference type="InterPro" id="IPR008576">
    <property type="entry name" value="MeTrfase_NTM1"/>
</dbReference>
<accession>A0A1J4MTA7</accession>
<dbReference type="PANTHER" id="PTHR12753">
    <property type="entry name" value="AD-003 - RELATED"/>
    <property type="match status" value="1"/>
</dbReference>
<evidence type="ECO:0000256" key="7">
    <source>
        <dbReference type="ARBA" id="ARBA00043129"/>
    </source>
</evidence>
<evidence type="ECO:0000256" key="8">
    <source>
        <dbReference type="ARBA" id="ARBA00047306"/>
    </source>
</evidence>
<dbReference type="GO" id="GO:0032259">
    <property type="term" value="P:methylation"/>
    <property type="evidence" value="ECO:0007669"/>
    <property type="project" value="UniProtKB-KW"/>
</dbReference>
<comment type="catalytic activity">
    <reaction evidence="10">
        <text>N-terminal L-alanyl-L-prolyl-L-lysyl-[protein] + 3 S-adenosyl-L-methionine = N-terminal N,N,N-trimethyl-L-alanyl-L-prolyl-L-lysyl-[protein] + 3 S-adenosyl-L-homocysteine + 3 H(+)</text>
        <dbReference type="Rhea" id="RHEA:54712"/>
        <dbReference type="Rhea" id="RHEA-COMP:13785"/>
        <dbReference type="Rhea" id="RHEA-COMP:13971"/>
        <dbReference type="ChEBI" id="CHEBI:15378"/>
        <dbReference type="ChEBI" id="CHEBI:57856"/>
        <dbReference type="ChEBI" id="CHEBI:59789"/>
        <dbReference type="ChEBI" id="CHEBI:138057"/>
        <dbReference type="ChEBI" id="CHEBI:138315"/>
        <dbReference type="EC" id="2.1.1.244"/>
    </reaction>
</comment>
<dbReference type="Pfam" id="PF05891">
    <property type="entry name" value="Methyltransf_PK"/>
    <property type="match status" value="1"/>
</dbReference>
<evidence type="ECO:0000256" key="9">
    <source>
        <dbReference type="ARBA" id="ARBA00047885"/>
    </source>
</evidence>
<dbReference type="PANTHER" id="PTHR12753:SF0">
    <property type="entry name" value="ALPHA N-TERMINAL PROTEIN METHYLTRANSFERASE 1"/>
    <property type="match status" value="1"/>
</dbReference>
<dbReference type="PIRSF" id="PIRSF016958">
    <property type="entry name" value="DUF858_MeTrfase_lik"/>
    <property type="match status" value="1"/>
</dbReference>
<comment type="similarity">
    <text evidence="1">Belongs to the methyltransferase superfamily. NTM1 family.</text>
</comment>
<keyword evidence="13" id="KW-1185">Reference proteome</keyword>
<dbReference type="Gene3D" id="3.40.50.150">
    <property type="entry name" value="Vaccinia Virus protein VP39"/>
    <property type="match status" value="1"/>
</dbReference>
<dbReference type="EMBL" id="LRBS01000068">
    <property type="protein sequence ID" value="OII76133.1"/>
    <property type="molecule type" value="Genomic_DNA"/>
</dbReference>
<evidence type="ECO:0000256" key="1">
    <source>
        <dbReference type="ARBA" id="ARBA00009059"/>
    </source>
</evidence>
<evidence type="ECO:0000256" key="2">
    <source>
        <dbReference type="ARBA" id="ARBA00022603"/>
    </source>
</evidence>
<name>A0A1J4MTA7_9CRYT</name>
<evidence type="ECO:0000313" key="12">
    <source>
        <dbReference type="EMBL" id="OII76133.1"/>
    </source>
</evidence>
<comment type="catalytic activity">
    <reaction evidence="9">
        <text>N-terminal L-prolyl-L-prolyl-L-lysyl-[protein] + 2 S-adenosyl-L-methionine = N-terminal N,N-dimethyl-L-prolyl-L-prolyl-L-lysyl-[protein] + 2 S-adenosyl-L-homocysteine + 2 H(+)</text>
        <dbReference type="Rhea" id="RHEA:54736"/>
        <dbReference type="Rhea" id="RHEA-COMP:13787"/>
        <dbReference type="Rhea" id="RHEA-COMP:13974"/>
        <dbReference type="ChEBI" id="CHEBI:15378"/>
        <dbReference type="ChEBI" id="CHEBI:57856"/>
        <dbReference type="ChEBI" id="CHEBI:59789"/>
        <dbReference type="ChEBI" id="CHEBI:138059"/>
        <dbReference type="ChEBI" id="CHEBI:138318"/>
        <dbReference type="EC" id="2.1.1.244"/>
    </reaction>
</comment>
<dbReference type="RefSeq" id="XP_067067979.1">
    <property type="nucleotide sequence ID" value="XM_067210962.1"/>
</dbReference>
<dbReference type="OrthoDB" id="1298661at2759"/>
<keyword evidence="2" id="KW-0489">Methyltransferase</keyword>
<evidence type="ECO:0000256" key="10">
    <source>
        <dbReference type="ARBA" id="ARBA00048167"/>
    </source>
</evidence>
<feature type="binding site" evidence="11">
    <location>
        <position position="74"/>
    </location>
    <ligand>
        <name>S-adenosyl-L-methionine</name>
        <dbReference type="ChEBI" id="CHEBI:59789"/>
    </ligand>
</feature>
<keyword evidence="3" id="KW-0808">Transferase</keyword>
<organism evidence="12 13">
    <name type="scientific">Cryptosporidium andersoni</name>
    <dbReference type="NCBI Taxonomy" id="117008"/>
    <lineage>
        <taxon>Eukaryota</taxon>
        <taxon>Sar</taxon>
        <taxon>Alveolata</taxon>
        <taxon>Apicomplexa</taxon>
        <taxon>Conoidasida</taxon>
        <taxon>Coccidia</taxon>
        <taxon>Eucoccidiorida</taxon>
        <taxon>Eimeriorina</taxon>
        <taxon>Cryptosporidiidae</taxon>
        <taxon>Cryptosporidium</taxon>
    </lineage>
</organism>
<evidence type="ECO:0000313" key="13">
    <source>
        <dbReference type="Proteomes" id="UP000186804"/>
    </source>
</evidence>
<dbReference type="SUPFAM" id="SSF53335">
    <property type="entry name" value="S-adenosyl-L-methionine-dependent methyltransferases"/>
    <property type="match status" value="1"/>
</dbReference>
<dbReference type="EC" id="2.1.1.244" evidence="5"/>
<proteinExistence type="inferred from homology"/>
<feature type="binding site" evidence="11">
    <location>
        <begin position="118"/>
        <end position="119"/>
    </location>
    <ligand>
        <name>S-adenosyl-L-methionine</name>
        <dbReference type="ChEBI" id="CHEBI:59789"/>
    </ligand>
</feature>
<comment type="catalytic activity">
    <reaction evidence="8">
        <text>N-terminal L-seryl-L-prolyl-L-lysyl-[protein] + 3 S-adenosyl-L-methionine = N-terminal N,N,N-trimethyl-L-seryl-L-prolyl-L-lysyl-[protein] + 3 S-adenosyl-L-homocysteine + 3 H(+)</text>
        <dbReference type="Rhea" id="RHEA:54724"/>
        <dbReference type="Rhea" id="RHEA-COMP:13789"/>
        <dbReference type="Rhea" id="RHEA-COMP:13973"/>
        <dbReference type="ChEBI" id="CHEBI:15378"/>
        <dbReference type="ChEBI" id="CHEBI:57856"/>
        <dbReference type="ChEBI" id="CHEBI:59789"/>
        <dbReference type="ChEBI" id="CHEBI:138061"/>
        <dbReference type="ChEBI" id="CHEBI:138317"/>
        <dbReference type="EC" id="2.1.1.244"/>
    </reaction>
</comment>
<dbReference type="InterPro" id="IPR029063">
    <property type="entry name" value="SAM-dependent_MTases_sf"/>
</dbReference>
<feature type="binding site" evidence="11">
    <location>
        <position position="134"/>
    </location>
    <ligand>
        <name>S-adenosyl-L-methionine</name>
        <dbReference type="ChEBI" id="CHEBI:59789"/>
    </ligand>
</feature>